<name>B2T1Y0_PARPJ</name>
<evidence type="ECO:0000313" key="2">
    <source>
        <dbReference type="Proteomes" id="UP000001739"/>
    </source>
</evidence>
<organism evidence="1 2">
    <name type="scientific">Paraburkholderia phytofirmans (strain DSM 17436 / LMG 22146 / PsJN)</name>
    <name type="common">Burkholderia phytofirmans</name>
    <dbReference type="NCBI Taxonomy" id="398527"/>
    <lineage>
        <taxon>Bacteria</taxon>
        <taxon>Pseudomonadati</taxon>
        <taxon>Pseudomonadota</taxon>
        <taxon>Betaproteobacteria</taxon>
        <taxon>Burkholderiales</taxon>
        <taxon>Burkholderiaceae</taxon>
        <taxon>Paraburkholderia</taxon>
    </lineage>
</organism>
<accession>B2T1Y0</accession>
<dbReference type="EMBL" id="CP001052">
    <property type="protein sequence ID" value="ACD15591.1"/>
    <property type="molecule type" value="Genomic_DNA"/>
</dbReference>
<dbReference type="KEGG" id="bpy:Bphyt_1175"/>
<dbReference type="STRING" id="398527.Bphyt_1175"/>
<reference evidence="1 2" key="1">
    <citation type="journal article" date="2011" name="J. Bacteriol.">
        <title>Complete genome sequence of the plant growth-promoting endophyte Burkholderia phytofirmans strain PsJN.</title>
        <authorList>
            <person name="Weilharter A."/>
            <person name="Mitter B."/>
            <person name="Shin M.V."/>
            <person name="Chain P.S."/>
            <person name="Nowak J."/>
            <person name="Sessitsch A."/>
        </authorList>
    </citation>
    <scope>NUCLEOTIDE SEQUENCE [LARGE SCALE GENOMIC DNA]</scope>
    <source>
        <strain evidence="2">DSM 17436 / LMG 22146 / PsJN</strain>
    </source>
</reference>
<protein>
    <submittedName>
        <fullName evidence="1">Uncharacterized protein</fullName>
    </submittedName>
</protein>
<dbReference type="AlphaFoldDB" id="B2T1Y0"/>
<dbReference type="Proteomes" id="UP000001739">
    <property type="component" value="Chromosome 1"/>
</dbReference>
<dbReference type="RefSeq" id="WP_012432215.1">
    <property type="nucleotide sequence ID" value="NC_010681.1"/>
</dbReference>
<proteinExistence type="predicted"/>
<sequence>MSDFDLGAVFDAAVDAGMLTEVMVISGADVSQPFWADFLQPGSDILENMAQAVDYGIEYRTTDVPSLPKLAVIEIAGRRYEVTRAGRSKDEAGMFSFAPLKRL</sequence>
<dbReference type="HOGENOM" id="CLU_2258457_0_0_4"/>
<gene>
    <name evidence="1" type="ordered locus">Bphyt_1175</name>
</gene>
<evidence type="ECO:0000313" key="1">
    <source>
        <dbReference type="EMBL" id="ACD15591.1"/>
    </source>
</evidence>